<dbReference type="GO" id="GO:0046872">
    <property type="term" value="F:metal ion binding"/>
    <property type="evidence" value="ECO:0007669"/>
    <property type="project" value="InterPro"/>
</dbReference>
<dbReference type="GO" id="GO:0008106">
    <property type="term" value="F:alcohol dehydrogenase (NADP+) activity"/>
    <property type="evidence" value="ECO:0007669"/>
    <property type="project" value="TreeGrafter"/>
</dbReference>
<dbReference type="Gene3D" id="3.40.50.1970">
    <property type="match status" value="1"/>
</dbReference>
<reference evidence="4" key="1">
    <citation type="submission" date="2020-08" db="EMBL/GenBank/DDBJ databases">
        <title>Genome public.</title>
        <authorList>
            <person name="Liu C."/>
            <person name="Sun Q."/>
        </authorList>
    </citation>
    <scope>NUCLEOTIDE SEQUENCE</scope>
    <source>
        <strain evidence="4">NSJ-32</strain>
    </source>
</reference>
<dbReference type="Pfam" id="PF00465">
    <property type="entry name" value="Fe-ADH"/>
    <property type="match status" value="1"/>
</dbReference>
<dbReference type="CDD" id="cd08187">
    <property type="entry name" value="BDH"/>
    <property type="match status" value="1"/>
</dbReference>
<dbReference type="InterPro" id="IPR001670">
    <property type="entry name" value="ADH_Fe/GldA"/>
</dbReference>
<dbReference type="PANTHER" id="PTHR43633">
    <property type="entry name" value="ALCOHOL DEHYDROGENASE YQHD"/>
    <property type="match status" value="1"/>
</dbReference>
<dbReference type="EMBL" id="JACRSQ010000006">
    <property type="protein sequence ID" value="MBC8543026.1"/>
    <property type="molecule type" value="Genomic_DNA"/>
</dbReference>
<dbReference type="SUPFAM" id="SSF56796">
    <property type="entry name" value="Dehydroquinate synthase-like"/>
    <property type="match status" value="1"/>
</dbReference>
<evidence type="ECO:0000259" key="2">
    <source>
        <dbReference type="Pfam" id="PF00465"/>
    </source>
</evidence>
<feature type="domain" description="Fe-containing alcohol dehydrogenase-like C-terminal" evidence="3">
    <location>
        <begin position="194"/>
        <end position="391"/>
    </location>
</feature>
<dbReference type="AlphaFoldDB" id="A0A926DS42"/>
<dbReference type="Pfam" id="PF25137">
    <property type="entry name" value="ADH_Fe_C"/>
    <property type="match status" value="1"/>
</dbReference>
<feature type="domain" description="Alcohol dehydrogenase iron-type/glycerol dehydrogenase GldA" evidence="2">
    <location>
        <begin position="9"/>
        <end position="179"/>
    </location>
</feature>
<dbReference type="InterPro" id="IPR044731">
    <property type="entry name" value="BDH-like"/>
</dbReference>
<accession>A0A926DS42</accession>
<name>A0A926DS42_9FIRM</name>
<gene>
    <name evidence="4" type="ORF">H8730_05660</name>
</gene>
<sequence>MENFEFYTPTKIYFGRDTHKKVGEIIAGYGFHKILLHYGGGSIHRSGLYNAIVTSLREHDIAWVELGGVSPNPKLSLAKQGMELCRAENVEFILAAGGGSVLDSAKCIADGAANPDVETWEFFEKKREPQGALPVGAILTLAASGSEMSASCVITNEEGWFKRGFNSPYHRPLFSILNPELTFTVSPFQTGCGIVDIMMHTMERYFTLSENVDLTDHLAEGLLKSVIAAGKRAIDNPRDYEARATLMWAGSLSHNDLTGAGRQVFMGVHQMEHELSGMYDFVAHGAGLSVLFPAWAKFQYPYATQRFCQFAVRVWNLEMDYEHPEETAKAGIAATEAFFASLGMPVRLRELGIGAEKLEEMAEKCTFFGKRILPDYKPLGKAEIMEIYRLALG</sequence>
<dbReference type="Proteomes" id="UP000657006">
    <property type="component" value="Unassembled WGS sequence"/>
</dbReference>
<dbReference type="GO" id="GO:0005829">
    <property type="term" value="C:cytosol"/>
    <property type="evidence" value="ECO:0007669"/>
    <property type="project" value="TreeGrafter"/>
</dbReference>
<keyword evidence="1" id="KW-0560">Oxidoreductase</keyword>
<evidence type="ECO:0000313" key="5">
    <source>
        <dbReference type="Proteomes" id="UP000657006"/>
    </source>
</evidence>
<dbReference type="GO" id="GO:1990362">
    <property type="term" value="F:butanol dehydrogenase (NAD+) activity"/>
    <property type="evidence" value="ECO:0007669"/>
    <property type="project" value="InterPro"/>
</dbReference>
<protein>
    <submittedName>
        <fullName evidence="4">Iron-containing alcohol dehydrogenase</fullName>
    </submittedName>
</protein>
<dbReference type="PANTHER" id="PTHR43633:SF1">
    <property type="entry name" value="ALCOHOL DEHYDROGENASE YQHD"/>
    <property type="match status" value="1"/>
</dbReference>
<organism evidence="4 5">
    <name type="scientific">Bianquea renquensis</name>
    <dbReference type="NCBI Taxonomy" id="2763661"/>
    <lineage>
        <taxon>Bacteria</taxon>
        <taxon>Bacillati</taxon>
        <taxon>Bacillota</taxon>
        <taxon>Clostridia</taxon>
        <taxon>Eubacteriales</taxon>
        <taxon>Bianqueaceae</taxon>
        <taxon>Bianquea</taxon>
    </lineage>
</organism>
<dbReference type="Gene3D" id="1.20.1090.10">
    <property type="entry name" value="Dehydroquinate synthase-like - alpha domain"/>
    <property type="match status" value="1"/>
</dbReference>
<evidence type="ECO:0000256" key="1">
    <source>
        <dbReference type="ARBA" id="ARBA00023002"/>
    </source>
</evidence>
<evidence type="ECO:0000259" key="3">
    <source>
        <dbReference type="Pfam" id="PF25137"/>
    </source>
</evidence>
<dbReference type="RefSeq" id="WP_177717633.1">
    <property type="nucleotide sequence ID" value="NZ_JACRSQ010000006.1"/>
</dbReference>
<dbReference type="InterPro" id="IPR056798">
    <property type="entry name" value="ADH_Fe_C"/>
</dbReference>
<dbReference type="FunFam" id="3.40.50.1970:FF:000003">
    <property type="entry name" value="Alcohol dehydrogenase, iron-containing"/>
    <property type="match status" value="1"/>
</dbReference>
<comment type="caution">
    <text evidence="4">The sequence shown here is derived from an EMBL/GenBank/DDBJ whole genome shotgun (WGS) entry which is preliminary data.</text>
</comment>
<proteinExistence type="predicted"/>
<dbReference type="GO" id="GO:1990002">
    <property type="term" value="F:methylglyoxal reductase (NADPH) (acetol producing) activity"/>
    <property type="evidence" value="ECO:0007669"/>
    <property type="project" value="TreeGrafter"/>
</dbReference>
<evidence type="ECO:0000313" key="4">
    <source>
        <dbReference type="EMBL" id="MBC8543026.1"/>
    </source>
</evidence>
<keyword evidence="5" id="KW-1185">Reference proteome</keyword>